<dbReference type="Proteomes" id="UP000250790">
    <property type="component" value="Unassembled WGS sequence"/>
</dbReference>
<keyword evidence="2" id="KW-1185">Reference proteome</keyword>
<dbReference type="EMBL" id="NESN01000001">
    <property type="protein sequence ID" value="PUE55678.1"/>
    <property type="molecule type" value="Genomic_DNA"/>
</dbReference>
<dbReference type="AlphaFoldDB" id="A0A315EFS8"/>
<name>A0A315EFS8_9BURK</name>
<gene>
    <name evidence="1" type="ORF">B9Z37_03810</name>
</gene>
<reference evidence="1 2" key="1">
    <citation type="submission" date="2017-04" db="EMBL/GenBank/DDBJ databases">
        <title>Unexpected and diverse lifestyles within the genus Limnohabitans.</title>
        <authorList>
            <person name="Kasalicky V."/>
            <person name="Mehrshad M."/>
            <person name="Andrei S.-A."/>
            <person name="Salcher M."/>
            <person name="Kratochvilova H."/>
            <person name="Simek K."/>
            <person name="Ghai R."/>
        </authorList>
    </citation>
    <scope>NUCLEOTIDE SEQUENCE [LARGE SCALE GENOMIC DNA]</scope>
    <source>
        <strain evidence="1 2">II-B4</strain>
    </source>
</reference>
<proteinExistence type="predicted"/>
<sequence>MDHIFDLIKDISLDDPRYWNCGDVEKDISYADKKKIFNKFMPKIEKIDPQSLSLAHKDIQEAIRWIVKIIVDFLLGPDPDDASMNVRAEDPVLRNTHEYLMTKLQAILDSEKISSAVKP</sequence>
<protein>
    <submittedName>
        <fullName evidence="1">Uncharacterized protein</fullName>
    </submittedName>
</protein>
<evidence type="ECO:0000313" key="2">
    <source>
        <dbReference type="Proteomes" id="UP000250790"/>
    </source>
</evidence>
<organism evidence="1 2">
    <name type="scientific">Limnohabitans parvus II-B4</name>
    <dbReference type="NCBI Taxonomy" id="1293052"/>
    <lineage>
        <taxon>Bacteria</taxon>
        <taxon>Pseudomonadati</taxon>
        <taxon>Pseudomonadota</taxon>
        <taxon>Betaproteobacteria</taxon>
        <taxon>Burkholderiales</taxon>
        <taxon>Comamonadaceae</taxon>
        <taxon>Limnohabitans</taxon>
    </lineage>
</organism>
<evidence type="ECO:0000313" key="1">
    <source>
        <dbReference type="EMBL" id="PUE55678.1"/>
    </source>
</evidence>
<accession>A0A315EFS8</accession>
<comment type="caution">
    <text evidence="1">The sequence shown here is derived from an EMBL/GenBank/DDBJ whole genome shotgun (WGS) entry which is preliminary data.</text>
</comment>